<evidence type="ECO:0000259" key="13">
    <source>
        <dbReference type="PROSITE" id="PS50280"/>
    </source>
</evidence>
<feature type="domain" description="Post-SET" evidence="15">
    <location>
        <begin position="544"/>
        <end position="560"/>
    </location>
</feature>
<dbReference type="InterPro" id="IPR000313">
    <property type="entry name" value="PWWP_dom"/>
</dbReference>
<comment type="caution">
    <text evidence="17">The sequence shown here is derived from an EMBL/GenBank/DDBJ whole genome shotgun (WGS) entry which is preliminary data.</text>
</comment>
<dbReference type="EMBL" id="BMAO01008259">
    <property type="protein sequence ID" value="GFR22149.1"/>
    <property type="molecule type" value="Genomic_DNA"/>
</dbReference>
<feature type="compositionally biased region" description="Basic and acidic residues" evidence="12">
    <location>
        <begin position="21"/>
        <end position="30"/>
    </location>
</feature>
<dbReference type="AlphaFoldDB" id="A0A8X6LW42"/>
<keyword evidence="6" id="KW-0808">Transferase</keyword>
<dbReference type="InterPro" id="IPR003616">
    <property type="entry name" value="Post-SET_dom"/>
</dbReference>
<name>A0A8X6LW42_TRICU</name>
<dbReference type="GO" id="GO:0032259">
    <property type="term" value="P:methylation"/>
    <property type="evidence" value="ECO:0007669"/>
    <property type="project" value="UniProtKB-KW"/>
</dbReference>
<feature type="region of interest" description="Disordered" evidence="12">
    <location>
        <begin position="334"/>
        <end position="353"/>
    </location>
</feature>
<dbReference type="SMART" id="SM00570">
    <property type="entry name" value="AWS"/>
    <property type="match status" value="1"/>
</dbReference>
<dbReference type="PROSITE" id="PS50812">
    <property type="entry name" value="PWWP"/>
    <property type="match status" value="1"/>
</dbReference>
<gene>
    <name evidence="17" type="primary">NSD2</name>
    <name evidence="17" type="ORF">TNCT_62921</name>
</gene>
<dbReference type="CDD" id="cd05838">
    <property type="entry name" value="PWWP_NSD_rpt2"/>
    <property type="match status" value="1"/>
</dbReference>
<keyword evidence="4" id="KW-0597">Phosphoprotein</keyword>
<dbReference type="InterPro" id="IPR001214">
    <property type="entry name" value="SET_dom"/>
</dbReference>
<evidence type="ECO:0000259" key="16">
    <source>
        <dbReference type="PROSITE" id="PS51215"/>
    </source>
</evidence>
<evidence type="ECO:0000256" key="8">
    <source>
        <dbReference type="ARBA" id="ARBA00022723"/>
    </source>
</evidence>
<dbReference type="GO" id="GO:0005634">
    <property type="term" value="C:nucleus"/>
    <property type="evidence" value="ECO:0007669"/>
    <property type="project" value="UniProtKB-SubCell"/>
</dbReference>
<evidence type="ECO:0000256" key="12">
    <source>
        <dbReference type="SAM" id="MobiDB-lite"/>
    </source>
</evidence>
<organism evidence="17 18">
    <name type="scientific">Trichonephila clavata</name>
    <name type="common">Joro spider</name>
    <name type="synonym">Nephila clavata</name>
    <dbReference type="NCBI Taxonomy" id="2740835"/>
    <lineage>
        <taxon>Eukaryota</taxon>
        <taxon>Metazoa</taxon>
        <taxon>Ecdysozoa</taxon>
        <taxon>Arthropoda</taxon>
        <taxon>Chelicerata</taxon>
        <taxon>Arachnida</taxon>
        <taxon>Araneae</taxon>
        <taxon>Araneomorphae</taxon>
        <taxon>Entelegynae</taxon>
        <taxon>Araneoidea</taxon>
        <taxon>Nephilidae</taxon>
        <taxon>Trichonephila</taxon>
    </lineage>
</organism>
<reference evidence="17" key="1">
    <citation type="submission" date="2020-07" db="EMBL/GenBank/DDBJ databases">
        <title>Multicomponent nature underlies the extraordinary mechanical properties of spider dragline silk.</title>
        <authorList>
            <person name="Kono N."/>
            <person name="Nakamura H."/>
            <person name="Mori M."/>
            <person name="Yoshida Y."/>
            <person name="Ohtoshi R."/>
            <person name="Malay A.D."/>
            <person name="Moran D.A.P."/>
            <person name="Tomita M."/>
            <person name="Numata K."/>
            <person name="Arakawa K."/>
        </authorList>
    </citation>
    <scope>NUCLEOTIDE SEQUENCE</scope>
</reference>
<dbReference type="SMART" id="SM00249">
    <property type="entry name" value="PHD"/>
    <property type="match status" value="5"/>
</dbReference>
<dbReference type="SMART" id="SM00293">
    <property type="entry name" value="PWWP"/>
    <property type="match status" value="1"/>
</dbReference>
<dbReference type="OrthoDB" id="422362at2759"/>
<dbReference type="InterPro" id="IPR011011">
    <property type="entry name" value="Znf_FYVE_PHD"/>
</dbReference>
<dbReference type="Pfam" id="PF00856">
    <property type="entry name" value="SET"/>
    <property type="match status" value="1"/>
</dbReference>
<comment type="subcellular location">
    <subcellularLocation>
        <location evidence="2">Chromosome</location>
    </subcellularLocation>
    <subcellularLocation>
        <location evidence="1">Nucleus</location>
    </subcellularLocation>
</comment>
<evidence type="ECO:0000256" key="1">
    <source>
        <dbReference type="ARBA" id="ARBA00004123"/>
    </source>
</evidence>
<evidence type="ECO:0000256" key="4">
    <source>
        <dbReference type="ARBA" id="ARBA00022553"/>
    </source>
</evidence>
<dbReference type="InterPro" id="IPR019786">
    <property type="entry name" value="Zinc_finger_PHD-type_CS"/>
</dbReference>
<dbReference type="InterPro" id="IPR055198">
    <property type="entry name" value="NSD_PHD"/>
</dbReference>
<evidence type="ECO:0000256" key="7">
    <source>
        <dbReference type="ARBA" id="ARBA00022691"/>
    </source>
</evidence>
<dbReference type="Pfam" id="PF00855">
    <property type="entry name" value="PWWP"/>
    <property type="match status" value="1"/>
</dbReference>
<dbReference type="PROSITE" id="PS51215">
    <property type="entry name" value="AWS"/>
    <property type="match status" value="1"/>
</dbReference>
<dbReference type="InterPro" id="IPR006560">
    <property type="entry name" value="AWS_dom"/>
</dbReference>
<feature type="region of interest" description="Disordered" evidence="12">
    <location>
        <begin position="1"/>
        <end position="63"/>
    </location>
</feature>
<evidence type="ECO:0000313" key="18">
    <source>
        <dbReference type="Proteomes" id="UP000887116"/>
    </source>
</evidence>
<keyword evidence="7" id="KW-0949">S-adenosyl-L-methionine</keyword>
<dbReference type="InterPro" id="IPR013083">
    <property type="entry name" value="Znf_RING/FYVE/PHD"/>
</dbReference>
<feature type="domain" description="PWWP" evidence="14">
    <location>
        <begin position="232"/>
        <end position="294"/>
    </location>
</feature>
<dbReference type="GO" id="GO:0008270">
    <property type="term" value="F:zinc ion binding"/>
    <property type="evidence" value="ECO:0007669"/>
    <property type="project" value="UniProtKB-KW"/>
</dbReference>
<dbReference type="Gene3D" id="2.170.270.10">
    <property type="entry name" value="SET domain"/>
    <property type="match status" value="1"/>
</dbReference>
<dbReference type="PROSITE" id="PS01359">
    <property type="entry name" value="ZF_PHD_1"/>
    <property type="match status" value="1"/>
</dbReference>
<dbReference type="Pfam" id="PF22908">
    <property type="entry name" value="PHD_NSD"/>
    <property type="match status" value="1"/>
</dbReference>
<keyword evidence="5" id="KW-0489">Methyltransferase</keyword>
<feature type="compositionally biased region" description="Basic residues" evidence="12">
    <location>
        <begin position="582"/>
        <end position="591"/>
    </location>
</feature>
<dbReference type="InterPro" id="IPR050777">
    <property type="entry name" value="SET2_Histone-Lys_MeTrsfase"/>
</dbReference>
<dbReference type="InterPro" id="IPR046341">
    <property type="entry name" value="SET_dom_sf"/>
</dbReference>
<keyword evidence="3" id="KW-0158">Chromosome</keyword>
<keyword evidence="18" id="KW-1185">Reference proteome</keyword>
<dbReference type="SUPFAM" id="SSF57903">
    <property type="entry name" value="FYVE/PHD zinc finger"/>
    <property type="match status" value="2"/>
</dbReference>
<dbReference type="PROSITE" id="PS50280">
    <property type="entry name" value="SET"/>
    <property type="match status" value="1"/>
</dbReference>
<proteinExistence type="predicted"/>
<evidence type="ECO:0000259" key="14">
    <source>
        <dbReference type="PROSITE" id="PS50812"/>
    </source>
</evidence>
<dbReference type="GO" id="GO:0016279">
    <property type="term" value="F:protein-lysine N-methyltransferase activity"/>
    <property type="evidence" value="ECO:0007669"/>
    <property type="project" value="UniProtKB-ARBA"/>
</dbReference>
<accession>A0A8X6LW42</accession>
<evidence type="ECO:0000256" key="9">
    <source>
        <dbReference type="ARBA" id="ARBA00022771"/>
    </source>
</evidence>
<dbReference type="InterPro" id="IPR001965">
    <property type="entry name" value="Znf_PHD"/>
</dbReference>
<evidence type="ECO:0000313" key="17">
    <source>
        <dbReference type="EMBL" id="GFR22149.1"/>
    </source>
</evidence>
<feature type="region of interest" description="Disordered" evidence="12">
    <location>
        <begin position="567"/>
        <end position="599"/>
    </location>
</feature>
<keyword evidence="11" id="KW-0539">Nucleus</keyword>
<dbReference type="PROSITE" id="PS50868">
    <property type="entry name" value="POST_SET"/>
    <property type="match status" value="1"/>
</dbReference>
<dbReference type="PANTHER" id="PTHR22884">
    <property type="entry name" value="SET DOMAIN PROTEINS"/>
    <property type="match status" value="1"/>
</dbReference>
<dbReference type="Proteomes" id="UP000887116">
    <property type="component" value="Unassembled WGS sequence"/>
</dbReference>
<feature type="domain" description="SET" evidence="13">
    <location>
        <begin position="420"/>
        <end position="537"/>
    </location>
</feature>
<dbReference type="SUPFAM" id="SSF63748">
    <property type="entry name" value="Tudor/PWWP/MBT"/>
    <property type="match status" value="1"/>
</dbReference>
<dbReference type="Gene3D" id="2.30.30.140">
    <property type="match status" value="1"/>
</dbReference>
<dbReference type="Gene3D" id="3.30.40.10">
    <property type="entry name" value="Zinc/RING finger domain, C3HC4 (zinc finger)"/>
    <property type="match status" value="2"/>
</dbReference>
<dbReference type="SMART" id="SM00317">
    <property type="entry name" value="SET"/>
    <property type="match status" value="1"/>
</dbReference>
<dbReference type="GO" id="GO:0140938">
    <property type="term" value="F:histone H3 methyltransferase activity"/>
    <property type="evidence" value="ECO:0007669"/>
    <property type="project" value="UniProtKB-ARBA"/>
</dbReference>
<dbReference type="Pfam" id="PF17907">
    <property type="entry name" value="AWS"/>
    <property type="match status" value="1"/>
</dbReference>
<dbReference type="GO" id="GO:0005694">
    <property type="term" value="C:chromosome"/>
    <property type="evidence" value="ECO:0007669"/>
    <property type="project" value="UniProtKB-SubCell"/>
</dbReference>
<sequence>MSLTTGKRKRVDDLEKDDLESETKCLKSDETGNQSGEAEITESEENSNSSLHSDSKSLGYVSDNTSSETRHECFLCKSEDSVLIKCPLESCDKYYHSKCSKKLPTSKTVCPLHVCLSCYLITPKNSHFSKGNMYKCSQCPTAFHTKEECIIPGAVISSSSDMLCPNHFSPEKERGYSAVMNLCFCVQCGCNEDLIYCSSCPFAIHKKCSRTENFNNDIFTCDRCRLRKSVYFNDIVWAKVYNFRWWPAKVLNPKNVPANVRKMQHFDGEFLVQFFETCEYYWTQKGRVHPFIFKQVGLEDKNLEHNFKKTFSDCVFDKAVQLACKALSDKKFTETADTGNPKKPPPYRHIKSNRPIGDVQIYTSHDSSDHNPCGCKATDTNPCGYDSLCLNRSMCTECDTGVCEAGDLCENQKFQRLQYASVKPFWTSTKAWGLQCLEDIKKGHFVIEYCGDLIDEEECERRIKQMQETGDTNFYFCTLDSNRIIDAGPKGNFSRFMNHSCDPNCETQKWMVNGDARVGIFAKKDIPAGSELTFDYQMDFSHYEKLKCNCGSKRCSGLIGKKPQNASLISDESPMLEPKNSKNSKKEKTSKKVNGVSEKNASKVNGLKKEVNIKKQCNSKKESGIKKQNGLKKDKLLCFKCKTGGRLLHCTLEECGKSFHTRCLKPGMEDTQTDDWECPCHFCQKCRMLSSYQCFLCPNSYCFKHVVNIPKSGKFFCPKHSE</sequence>
<evidence type="ECO:0000256" key="10">
    <source>
        <dbReference type="ARBA" id="ARBA00022833"/>
    </source>
</evidence>
<feature type="domain" description="AWS" evidence="16">
    <location>
        <begin position="368"/>
        <end position="418"/>
    </location>
</feature>
<keyword evidence="9" id="KW-0863">Zinc-finger</keyword>
<evidence type="ECO:0000256" key="3">
    <source>
        <dbReference type="ARBA" id="ARBA00022454"/>
    </source>
</evidence>
<evidence type="ECO:0000256" key="11">
    <source>
        <dbReference type="ARBA" id="ARBA00023242"/>
    </source>
</evidence>
<evidence type="ECO:0000256" key="5">
    <source>
        <dbReference type="ARBA" id="ARBA00022603"/>
    </source>
</evidence>
<keyword evidence="8" id="KW-0479">Metal-binding</keyword>
<evidence type="ECO:0000259" key="15">
    <source>
        <dbReference type="PROSITE" id="PS50868"/>
    </source>
</evidence>
<protein>
    <submittedName>
        <fullName evidence="17">Histone-lysine N-methyltransferase NSD2</fullName>
    </submittedName>
</protein>
<evidence type="ECO:0000256" key="2">
    <source>
        <dbReference type="ARBA" id="ARBA00004286"/>
    </source>
</evidence>
<keyword evidence="10" id="KW-0862">Zinc</keyword>
<evidence type="ECO:0000256" key="6">
    <source>
        <dbReference type="ARBA" id="ARBA00022679"/>
    </source>
</evidence>
<dbReference type="SUPFAM" id="SSF82199">
    <property type="entry name" value="SET domain"/>
    <property type="match status" value="1"/>
</dbReference>